<comment type="catalytic activity">
    <reaction evidence="1">
        <text>ATP + protein L-histidine = ADP + protein N-phospho-L-histidine.</text>
        <dbReference type="EC" id="2.7.13.3"/>
    </reaction>
</comment>
<name>A0AA47KKU7_9GAMM</name>
<evidence type="ECO:0000256" key="7">
    <source>
        <dbReference type="ARBA" id="ARBA00022692"/>
    </source>
</evidence>
<evidence type="ECO:0000256" key="5">
    <source>
        <dbReference type="ARBA" id="ARBA00022553"/>
    </source>
</evidence>
<dbReference type="EMBL" id="CP114588">
    <property type="protein sequence ID" value="WBA08810.1"/>
    <property type="molecule type" value="Genomic_DNA"/>
</dbReference>
<dbReference type="AlphaFoldDB" id="A0AA47KKU7"/>
<dbReference type="Proteomes" id="UP001164748">
    <property type="component" value="Chromosome"/>
</dbReference>
<keyword evidence="4" id="KW-1003">Cell membrane</keyword>
<dbReference type="SMART" id="SM00388">
    <property type="entry name" value="HisKA"/>
    <property type="match status" value="1"/>
</dbReference>
<accession>A0AA47KKU7</accession>
<dbReference type="PROSITE" id="PS50885">
    <property type="entry name" value="HAMP"/>
    <property type="match status" value="1"/>
</dbReference>
<dbReference type="PANTHER" id="PTHR45528:SF1">
    <property type="entry name" value="SENSOR HISTIDINE KINASE CPXA"/>
    <property type="match status" value="1"/>
</dbReference>
<keyword evidence="17" id="KW-0378">Hydrolase</keyword>
<feature type="transmembrane region" description="Helical" evidence="14">
    <location>
        <begin position="24"/>
        <end position="46"/>
    </location>
</feature>
<evidence type="ECO:0000256" key="4">
    <source>
        <dbReference type="ARBA" id="ARBA00022475"/>
    </source>
</evidence>
<dbReference type="FunFam" id="3.30.565.10:FF:000011">
    <property type="entry name" value="Sensor histidine kinase CpxA"/>
    <property type="match status" value="1"/>
</dbReference>
<reference evidence="17" key="1">
    <citation type="submission" date="2022-09" db="EMBL/GenBank/DDBJ databases">
        <authorList>
            <person name="Li Z.-J."/>
        </authorList>
    </citation>
    <scope>NUCLEOTIDE SEQUENCE</scope>
    <source>
        <strain evidence="17">TGB11</strain>
    </source>
</reference>
<evidence type="ECO:0000256" key="9">
    <source>
        <dbReference type="ARBA" id="ARBA00022777"/>
    </source>
</evidence>
<protein>
    <recommendedName>
        <fullName evidence="3">histidine kinase</fullName>
        <ecNumber evidence="3">2.7.13.3</ecNumber>
    </recommendedName>
</protein>
<dbReference type="GO" id="GO:0000155">
    <property type="term" value="F:phosphorelay sensor kinase activity"/>
    <property type="evidence" value="ECO:0007669"/>
    <property type="project" value="InterPro"/>
</dbReference>
<evidence type="ECO:0000256" key="14">
    <source>
        <dbReference type="SAM" id="Phobius"/>
    </source>
</evidence>
<dbReference type="InterPro" id="IPR050398">
    <property type="entry name" value="HssS/ArlS-like"/>
</dbReference>
<dbReference type="Pfam" id="PF16527">
    <property type="entry name" value="CpxA_peri"/>
    <property type="match status" value="1"/>
</dbReference>
<evidence type="ECO:0000313" key="18">
    <source>
        <dbReference type="Proteomes" id="UP001164748"/>
    </source>
</evidence>
<keyword evidence="11 14" id="KW-1133">Transmembrane helix</keyword>
<dbReference type="SMART" id="SM00304">
    <property type="entry name" value="HAMP"/>
    <property type="match status" value="1"/>
</dbReference>
<dbReference type="InterPro" id="IPR005467">
    <property type="entry name" value="His_kinase_dom"/>
</dbReference>
<dbReference type="RefSeq" id="WP_269579158.1">
    <property type="nucleotide sequence ID" value="NZ_CP114588.1"/>
</dbReference>
<evidence type="ECO:0000256" key="2">
    <source>
        <dbReference type="ARBA" id="ARBA00004651"/>
    </source>
</evidence>
<dbReference type="PRINTS" id="PR00344">
    <property type="entry name" value="BCTRLSENSOR"/>
</dbReference>
<dbReference type="SMART" id="SM00387">
    <property type="entry name" value="HATPase_c"/>
    <property type="match status" value="1"/>
</dbReference>
<dbReference type="InterPro" id="IPR036890">
    <property type="entry name" value="HATPase_C_sf"/>
</dbReference>
<keyword evidence="9 17" id="KW-0418">Kinase</keyword>
<keyword evidence="6" id="KW-0808">Transferase</keyword>
<dbReference type="NCBIfam" id="NF007007">
    <property type="entry name" value="PRK09470.1"/>
    <property type="match status" value="1"/>
</dbReference>
<organism evidence="17 18">
    <name type="scientific">Salinivibrio kushneri</name>
    <dbReference type="NCBI Taxonomy" id="1908198"/>
    <lineage>
        <taxon>Bacteria</taxon>
        <taxon>Pseudomonadati</taxon>
        <taxon>Pseudomonadota</taxon>
        <taxon>Gammaproteobacteria</taxon>
        <taxon>Vibrionales</taxon>
        <taxon>Vibrionaceae</taxon>
        <taxon>Salinivibrio</taxon>
    </lineage>
</organism>
<keyword evidence="7 14" id="KW-0812">Transmembrane</keyword>
<dbReference type="Pfam" id="PF02518">
    <property type="entry name" value="HATPase_c"/>
    <property type="match status" value="1"/>
</dbReference>
<evidence type="ECO:0000256" key="8">
    <source>
        <dbReference type="ARBA" id="ARBA00022741"/>
    </source>
</evidence>
<dbReference type="SUPFAM" id="SSF47384">
    <property type="entry name" value="Homodimeric domain of signal transducing histidine kinase"/>
    <property type="match status" value="1"/>
</dbReference>
<evidence type="ECO:0000256" key="13">
    <source>
        <dbReference type="ARBA" id="ARBA00023136"/>
    </source>
</evidence>
<evidence type="ECO:0000256" key="1">
    <source>
        <dbReference type="ARBA" id="ARBA00000085"/>
    </source>
</evidence>
<dbReference type="Gene3D" id="3.30.450.210">
    <property type="entry name" value="Two-component sensor protein CpxA, periplasmic domain"/>
    <property type="match status" value="1"/>
</dbReference>
<keyword evidence="10" id="KW-0067">ATP-binding</keyword>
<dbReference type="InterPro" id="IPR003594">
    <property type="entry name" value="HATPase_dom"/>
</dbReference>
<keyword evidence="12" id="KW-0902">Two-component regulatory system</keyword>
<keyword evidence="5" id="KW-0597">Phosphoprotein</keyword>
<feature type="domain" description="Histidine kinase" evidence="15">
    <location>
        <begin position="258"/>
        <end position="466"/>
    </location>
</feature>
<dbReference type="GO" id="GO:0016787">
    <property type="term" value="F:hydrolase activity"/>
    <property type="evidence" value="ECO:0007669"/>
    <property type="project" value="UniProtKB-KW"/>
</dbReference>
<dbReference type="Gene3D" id="3.30.565.10">
    <property type="entry name" value="Histidine kinase-like ATPase, C-terminal domain"/>
    <property type="match status" value="1"/>
</dbReference>
<dbReference type="InterPro" id="IPR003660">
    <property type="entry name" value="HAMP_dom"/>
</dbReference>
<feature type="domain" description="HAMP" evidence="16">
    <location>
        <begin position="197"/>
        <end position="250"/>
    </location>
</feature>
<dbReference type="GO" id="GO:0005886">
    <property type="term" value="C:plasma membrane"/>
    <property type="evidence" value="ECO:0007669"/>
    <property type="project" value="UniProtKB-SubCell"/>
</dbReference>
<dbReference type="CDD" id="cd00082">
    <property type="entry name" value="HisKA"/>
    <property type="match status" value="1"/>
</dbReference>
<comment type="subcellular location">
    <subcellularLocation>
        <location evidence="2">Cell membrane</location>
        <topology evidence="2">Multi-pass membrane protein</topology>
    </subcellularLocation>
</comment>
<dbReference type="PANTHER" id="PTHR45528">
    <property type="entry name" value="SENSOR HISTIDINE KINASE CPXA"/>
    <property type="match status" value="1"/>
</dbReference>
<evidence type="ECO:0000256" key="12">
    <source>
        <dbReference type="ARBA" id="ARBA00023012"/>
    </source>
</evidence>
<gene>
    <name evidence="17" type="primary">cpxA</name>
    <name evidence="17" type="ORF">N8M53_00845</name>
</gene>
<dbReference type="Gene3D" id="1.10.287.130">
    <property type="match status" value="1"/>
</dbReference>
<evidence type="ECO:0000256" key="11">
    <source>
        <dbReference type="ARBA" id="ARBA00022989"/>
    </source>
</evidence>
<evidence type="ECO:0000256" key="3">
    <source>
        <dbReference type="ARBA" id="ARBA00012438"/>
    </source>
</evidence>
<sequence>MGRLTALRHRLGERWGQIPFLGSLYGRVFIIFWLTLLVVLAAVMWAQRGDPRSLHAIPSAEKARIAAQIEQMVSVSQRRGLPLSVLAARQNQHHGHRRAPFKLYWVPDSATLDMLPRELRHFMSRTSDSATPMQRLYRGTMLAGPFPVVTPEGAGRFYHARRWQPRLPFVLKILEKPEHLLVVTMLVSTPLLLWLAYTLTRPARRFQAASRRVAHGELVTDPQLEQGPREFRDAGRGFNQMVTALNQMVTGQQQLVSDISHELRSPLTRLQMARALAARELGDSEALARIEREASQLEALISELLTLSRLQSQGHLERERISAETLWQTVIEDAQFEASQQGKQVTSNGIPDAMLTANVRLARSALDNVLRNAIHYADQQINITVEREEAQLCIVVEDDGPGVPETMLKDIFRPFYRVSAARDRQSGGSGLGLAITAQAIQQHGGRVNAANRPQGGLAVCLYWPCG</sequence>
<dbReference type="InterPro" id="IPR032404">
    <property type="entry name" value="CpxA_peri"/>
</dbReference>
<proteinExistence type="predicted"/>
<dbReference type="InterPro" id="IPR003661">
    <property type="entry name" value="HisK_dim/P_dom"/>
</dbReference>
<dbReference type="GO" id="GO:0005524">
    <property type="term" value="F:ATP binding"/>
    <property type="evidence" value="ECO:0007669"/>
    <property type="project" value="UniProtKB-KW"/>
</dbReference>
<evidence type="ECO:0000259" key="15">
    <source>
        <dbReference type="PROSITE" id="PS50109"/>
    </source>
</evidence>
<dbReference type="InterPro" id="IPR038515">
    <property type="entry name" value="CpxA_peri_sf"/>
</dbReference>
<dbReference type="PROSITE" id="PS50109">
    <property type="entry name" value="HIS_KIN"/>
    <property type="match status" value="1"/>
</dbReference>
<dbReference type="InterPro" id="IPR004358">
    <property type="entry name" value="Sig_transdc_His_kin-like_C"/>
</dbReference>
<dbReference type="Pfam" id="PF00512">
    <property type="entry name" value="HisKA"/>
    <property type="match status" value="1"/>
</dbReference>
<dbReference type="CDD" id="cd06225">
    <property type="entry name" value="HAMP"/>
    <property type="match status" value="1"/>
</dbReference>
<keyword evidence="13 14" id="KW-0472">Membrane</keyword>
<evidence type="ECO:0000256" key="6">
    <source>
        <dbReference type="ARBA" id="ARBA00022679"/>
    </source>
</evidence>
<dbReference type="InterPro" id="IPR036097">
    <property type="entry name" value="HisK_dim/P_sf"/>
</dbReference>
<evidence type="ECO:0000259" key="16">
    <source>
        <dbReference type="PROSITE" id="PS50885"/>
    </source>
</evidence>
<evidence type="ECO:0000256" key="10">
    <source>
        <dbReference type="ARBA" id="ARBA00022840"/>
    </source>
</evidence>
<evidence type="ECO:0000313" key="17">
    <source>
        <dbReference type="EMBL" id="WBA08810.1"/>
    </source>
</evidence>
<dbReference type="EC" id="2.7.13.3" evidence="3"/>
<dbReference type="SUPFAM" id="SSF55874">
    <property type="entry name" value="ATPase domain of HSP90 chaperone/DNA topoisomerase II/histidine kinase"/>
    <property type="match status" value="1"/>
</dbReference>
<dbReference type="Pfam" id="PF00672">
    <property type="entry name" value="HAMP"/>
    <property type="match status" value="1"/>
</dbReference>
<keyword evidence="8" id="KW-0547">Nucleotide-binding</keyword>
<dbReference type="InterPro" id="IPR058125">
    <property type="entry name" value="CpxA"/>
</dbReference>